<dbReference type="PRINTS" id="PR00598">
    <property type="entry name" value="HTHMARR"/>
</dbReference>
<evidence type="ECO:0000259" key="4">
    <source>
        <dbReference type="PROSITE" id="PS50995"/>
    </source>
</evidence>
<evidence type="ECO:0000256" key="3">
    <source>
        <dbReference type="ARBA" id="ARBA00023163"/>
    </source>
</evidence>
<gene>
    <name evidence="5" type="primary">rmaH</name>
    <name evidence="5" type="ORF">ikelab_08990</name>
</gene>
<protein>
    <submittedName>
        <fullName evidence="5">Transcriptional regulator</fullName>
    </submittedName>
</protein>
<dbReference type="Proteomes" id="UP000504756">
    <property type="component" value="Unassembled WGS sequence"/>
</dbReference>
<organism evidence="5 6">
    <name type="scientific">Lactococcus garvieae</name>
    <dbReference type="NCBI Taxonomy" id="1363"/>
    <lineage>
        <taxon>Bacteria</taxon>
        <taxon>Bacillati</taxon>
        <taxon>Bacillota</taxon>
        <taxon>Bacilli</taxon>
        <taxon>Lactobacillales</taxon>
        <taxon>Streptococcaceae</taxon>
        <taxon>Lactococcus</taxon>
    </lineage>
</organism>
<name>A0A6L2ZW53_9LACT</name>
<dbReference type="AlphaFoldDB" id="A0A6L2ZW53"/>
<evidence type="ECO:0000313" key="6">
    <source>
        <dbReference type="Proteomes" id="UP000504756"/>
    </source>
</evidence>
<dbReference type="InterPro" id="IPR036388">
    <property type="entry name" value="WH-like_DNA-bd_sf"/>
</dbReference>
<keyword evidence="2" id="KW-0238">DNA-binding</keyword>
<comment type="caution">
    <text evidence="5">The sequence shown here is derived from an EMBL/GenBank/DDBJ whole genome shotgun (WGS) entry which is preliminary data.</text>
</comment>
<keyword evidence="3" id="KW-0804">Transcription</keyword>
<dbReference type="Pfam" id="PF12802">
    <property type="entry name" value="MarR_2"/>
    <property type="match status" value="1"/>
</dbReference>
<dbReference type="GO" id="GO:0003677">
    <property type="term" value="F:DNA binding"/>
    <property type="evidence" value="ECO:0007669"/>
    <property type="project" value="UniProtKB-KW"/>
</dbReference>
<sequence>MEDMDYNQAAETFLSCVKSRSKTEVMSRFSKYAHGEKLVLVGLYKNTGSPILPSDIAKETNMSTARVATILNNLEEKGLVTREISRTDRRKILVAITAKGREEAEQSRKEAVSRIVKILERMGEERTKSFVENVQLFFDLAMEIFEEENEKV</sequence>
<dbReference type="GO" id="GO:0003700">
    <property type="term" value="F:DNA-binding transcription factor activity"/>
    <property type="evidence" value="ECO:0007669"/>
    <property type="project" value="InterPro"/>
</dbReference>
<dbReference type="PANTHER" id="PTHR42756:SF1">
    <property type="entry name" value="TRANSCRIPTIONAL REPRESSOR OF EMRAB OPERON"/>
    <property type="match status" value="1"/>
</dbReference>
<dbReference type="SMART" id="SM00347">
    <property type="entry name" value="HTH_MARR"/>
    <property type="match status" value="1"/>
</dbReference>
<evidence type="ECO:0000256" key="1">
    <source>
        <dbReference type="ARBA" id="ARBA00023015"/>
    </source>
</evidence>
<dbReference type="InterPro" id="IPR000835">
    <property type="entry name" value="HTH_MarR-typ"/>
</dbReference>
<dbReference type="EMBL" id="BLXU01000004">
    <property type="protein sequence ID" value="GFO51624.1"/>
    <property type="molecule type" value="Genomic_DNA"/>
</dbReference>
<dbReference type="Gene3D" id="1.10.10.10">
    <property type="entry name" value="Winged helix-like DNA-binding domain superfamily/Winged helix DNA-binding domain"/>
    <property type="match status" value="1"/>
</dbReference>
<accession>A0A6L2ZW53</accession>
<keyword evidence="1" id="KW-0805">Transcription regulation</keyword>
<reference evidence="5 6" key="1">
    <citation type="submission" date="2020-06" db="EMBL/GenBank/DDBJ databases">
        <title>Draft genome sequence of Lactic acid bacteria from Okinawan-style tofu.</title>
        <authorList>
            <person name="Takara I."/>
            <person name="Ikematsu S."/>
        </authorList>
    </citation>
    <scope>NUCLEOTIDE SEQUENCE [LARGE SCALE GENOMIC DNA]</scope>
    <source>
        <strain evidence="6">lg38</strain>
    </source>
</reference>
<evidence type="ECO:0000256" key="2">
    <source>
        <dbReference type="ARBA" id="ARBA00023125"/>
    </source>
</evidence>
<feature type="domain" description="HTH marR-type" evidence="4">
    <location>
        <begin position="1"/>
        <end position="146"/>
    </location>
</feature>
<dbReference type="InterPro" id="IPR036390">
    <property type="entry name" value="WH_DNA-bd_sf"/>
</dbReference>
<evidence type="ECO:0000313" key="5">
    <source>
        <dbReference type="EMBL" id="GFO51624.1"/>
    </source>
</evidence>
<dbReference type="PANTHER" id="PTHR42756">
    <property type="entry name" value="TRANSCRIPTIONAL REGULATOR, MARR"/>
    <property type="match status" value="1"/>
</dbReference>
<proteinExistence type="predicted"/>
<dbReference type="PROSITE" id="PS50995">
    <property type="entry name" value="HTH_MARR_2"/>
    <property type="match status" value="1"/>
</dbReference>
<dbReference type="SUPFAM" id="SSF46785">
    <property type="entry name" value="Winged helix' DNA-binding domain"/>
    <property type="match status" value="1"/>
</dbReference>